<evidence type="ECO:0000256" key="1">
    <source>
        <dbReference type="SAM" id="Phobius"/>
    </source>
</evidence>
<name>A0A1G9TVZ9_9SPHI</name>
<keyword evidence="5" id="KW-1185">Reference proteome</keyword>
<dbReference type="PANTHER" id="PTHR30273">
    <property type="entry name" value="PERIPLASMIC SIGNAL SENSOR AND SIGMA FACTOR ACTIVATOR FECR-RELATED"/>
    <property type="match status" value="1"/>
</dbReference>
<dbReference type="Pfam" id="PF16344">
    <property type="entry name" value="FecR_C"/>
    <property type="match status" value="1"/>
</dbReference>
<reference evidence="5" key="1">
    <citation type="submission" date="2016-10" db="EMBL/GenBank/DDBJ databases">
        <authorList>
            <person name="Varghese N."/>
            <person name="Submissions S."/>
        </authorList>
    </citation>
    <scope>NUCLEOTIDE SEQUENCE [LARGE SCALE GENOMIC DNA]</scope>
    <source>
        <strain evidence="5">DSM 24536</strain>
    </source>
</reference>
<dbReference type="EMBL" id="FNHH01000014">
    <property type="protein sequence ID" value="SDM51916.1"/>
    <property type="molecule type" value="Genomic_DNA"/>
</dbReference>
<dbReference type="AlphaFoldDB" id="A0A1G9TVZ9"/>
<feature type="domain" description="Protein FecR C-terminal" evidence="3">
    <location>
        <begin position="279"/>
        <end position="347"/>
    </location>
</feature>
<dbReference type="RefSeq" id="WP_090704864.1">
    <property type="nucleotide sequence ID" value="NZ_FNHH01000014.1"/>
</dbReference>
<dbReference type="Pfam" id="PF04773">
    <property type="entry name" value="FecR"/>
    <property type="match status" value="1"/>
</dbReference>
<dbReference type="PANTHER" id="PTHR30273:SF2">
    <property type="entry name" value="PROTEIN FECR"/>
    <property type="match status" value="1"/>
</dbReference>
<dbReference type="InterPro" id="IPR012373">
    <property type="entry name" value="Ferrdict_sens_TM"/>
</dbReference>
<dbReference type="PIRSF" id="PIRSF018266">
    <property type="entry name" value="FecR"/>
    <property type="match status" value="1"/>
</dbReference>
<dbReference type="STRING" id="990371.SAMN05421813_11461"/>
<protein>
    <submittedName>
        <fullName evidence="4">FecR protein</fullName>
    </submittedName>
</protein>
<evidence type="ECO:0000259" key="3">
    <source>
        <dbReference type="Pfam" id="PF16344"/>
    </source>
</evidence>
<sequence>MHENRIVELLTRKIAGEATPDELGELSYLLTKYPDAVYYEALLEQVWDLGHDSGQEDLEEAFEKHKLNNQDDLDFETKGKSFYSFFKSNVLLLTTAVLIIFSTSLYFSKYYHSSNKVVRVDIYAGKGIRKEVKLPDGTFVRLNSDSKLSYDLDMQRHDQRDVSLTGEAFFKVAHDKKRPFIVKTNKVAIKVLGTEFNVRDYPGDKVSETTLIKGSIELTINDRSDQKFLLKPSEKLALVKSSKKTLEKGISSVLMIDNISPIKLGDQEYIEEISWTENKFVFENESFEDLIPKLERWYNVKIILNDTTIKSYRFTGVFIKENIIQALEAMQLIKSFHYKLNENEVKIY</sequence>
<dbReference type="InterPro" id="IPR032508">
    <property type="entry name" value="FecR_C"/>
</dbReference>
<keyword evidence="1" id="KW-0472">Membrane</keyword>
<keyword evidence="1" id="KW-1133">Transmembrane helix</keyword>
<dbReference type="Proteomes" id="UP000199226">
    <property type="component" value="Unassembled WGS sequence"/>
</dbReference>
<feature type="transmembrane region" description="Helical" evidence="1">
    <location>
        <begin position="90"/>
        <end position="107"/>
    </location>
</feature>
<feature type="domain" description="FecR protein" evidence="2">
    <location>
        <begin position="122"/>
        <end position="217"/>
    </location>
</feature>
<keyword evidence="1" id="KW-0812">Transmembrane</keyword>
<evidence type="ECO:0000313" key="4">
    <source>
        <dbReference type="EMBL" id="SDM51916.1"/>
    </source>
</evidence>
<proteinExistence type="predicted"/>
<accession>A0A1G9TVZ9</accession>
<dbReference type="Gene3D" id="2.60.120.1440">
    <property type="match status" value="1"/>
</dbReference>
<dbReference type="InterPro" id="IPR006860">
    <property type="entry name" value="FecR"/>
</dbReference>
<evidence type="ECO:0000259" key="2">
    <source>
        <dbReference type="Pfam" id="PF04773"/>
    </source>
</evidence>
<organism evidence="4 5">
    <name type="scientific">Daejeonella rubra</name>
    <dbReference type="NCBI Taxonomy" id="990371"/>
    <lineage>
        <taxon>Bacteria</taxon>
        <taxon>Pseudomonadati</taxon>
        <taxon>Bacteroidota</taxon>
        <taxon>Sphingobacteriia</taxon>
        <taxon>Sphingobacteriales</taxon>
        <taxon>Sphingobacteriaceae</taxon>
        <taxon>Daejeonella</taxon>
    </lineage>
</organism>
<dbReference type="Gene3D" id="3.55.50.30">
    <property type="match status" value="1"/>
</dbReference>
<dbReference type="OrthoDB" id="1523735at2"/>
<evidence type="ECO:0000313" key="5">
    <source>
        <dbReference type="Proteomes" id="UP000199226"/>
    </source>
</evidence>
<dbReference type="GO" id="GO:0016989">
    <property type="term" value="F:sigma factor antagonist activity"/>
    <property type="evidence" value="ECO:0007669"/>
    <property type="project" value="TreeGrafter"/>
</dbReference>
<gene>
    <name evidence="4" type="ORF">SAMN05421813_11461</name>
</gene>